<dbReference type="OrthoDB" id="297364at2759"/>
<dbReference type="SMART" id="SM00100">
    <property type="entry name" value="cNMP"/>
    <property type="match status" value="1"/>
</dbReference>
<dbReference type="GO" id="GO:0034236">
    <property type="term" value="F:protein kinase A catalytic subunit binding"/>
    <property type="evidence" value="ECO:0007669"/>
    <property type="project" value="TreeGrafter"/>
</dbReference>
<dbReference type="PANTHER" id="PTHR11635">
    <property type="entry name" value="CAMP-DEPENDENT PROTEIN KINASE REGULATORY CHAIN"/>
    <property type="match status" value="1"/>
</dbReference>
<dbReference type="Pfam" id="PF00027">
    <property type="entry name" value="cNMP_binding"/>
    <property type="match status" value="1"/>
</dbReference>
<feature type="domain" description="Cyclic nucleotide-binding" evidence="2">
    <location>
        <begin position="168"/>
        <end position="277"/>
    </location>
</feature>
<dbReference type="GO" id="GO:0030552">
    <property type="term" value="F:cAMP binding"/>
    <property type="evidence" value="ECO:0007669"/>
    <property type="project" value="TreeGrafter"/>
</dbReference>
<accession>A0A8S1MFW6</accession>
<dbReference type="PANTHER" id="PTHR11635:SF152">
    <property type="entry name" value="CAMP-DEPENDENT PROTEIN KINASE TYPE I REGULATORY SUBUNIT-RELATED"/>
    <property type="match status" value="1"/>
</dbReference>
<name>A0A8S1MFW6_9CILI</name>
<sequence length="443" mass="52296">MQNLQPQDQHSAQRNKSYSNKDPNMAFLTQQILEQQRTGQISQDDNQLFSYFYSKHPFIISLNQMAEINLISEYINYVQYMEIDQNTEVIQNGQQGELFYGLIQGKTNINELCFGIEALNQDPYVQDVKTMEKSKFLTITRCNFQEAVQKAKFKERNSLIEFMKESQIFYRMSKRTIASFINFFTLVYFRKNQIIYKEGEQADYVYIIREGEFELSKKFDIQNKHKTFPISTIGKPELFGDLDCLLNTCRQYTAKCKEQAYCYRISNSNFYSIIQKNPHCGIENYINSVMRTQILSRQQRLQTTSSVLSGNRNLLFGVEEIKMSNKQQEKKQLFNFSPGKITQRYTPVYNNSNRKKMRVRCATLYNEGTVVRCQQKQPGSSDRQEQLLKLKGQLFDEVEIPDRIKRKYQQQLKNLKDQTLRRQLLIIRTQNNQSRIIAQSMIS</sequence>
<dbReference type="AlphaFoldDB" id="A0A8S1MFW6"/>
<dbReference type="EMBL" id="CAJJDN010000037">
    <property type="protein sequence ID" value="CAD8078389.1"/>
    <property type="molecule type" value="Genomic_DNA"/>
</dbReference>
<evidence type="ECO:0000259" key="2">
    <source>
        <dbReference type="PROSITE" id="PS50042"/>
    </source>
</evidence>
<proteinExistence type="predicted"/>
<dbReference type="CDD" id="cd00038">
    <property type="entry name" value="CAP_ED"/>
    <property type="match status" value="1"/>
</dbReference>
<evidence type="ECO:0000313" key="3">
    <source>
        <dbReference type="EMBL" id="CAD8078389.1"/>
    </source>
</evidence>
<evidence type="ECO:0000256" key="1">
    <source>
        <dbReference type="SAM" id="MobiDB-lite"/>
    </source>
</evidence>
<feature type="region of interest" description="Disordered" evidence="1">
    <location>
        <begin position="1"/>
        <end position="22"/>
    </location>
</feature>
<dbReference type="InterPro" id="IPR050503">
    <property type="entry name" value="cAMP-dep_PK_reg_su-like"/>
</dbReference>
<protein>
    <recommendedName>
        <fullName evidence="2">Cyclic nucleotide-binding domain-containing protein</fullName>
    </recommendedName>
</protein>
<feature type="domain" description="Cyclic nucleotide-binding" evidence="2">
    <location>
        <begin position="62"/>
        <end position="109"/>
    </location>
</feature>
<dbReference type="InterPro" id="IPR000595">
    <property type="entry name" value="cNMP-bd_dom"/>
</dbReference>
<dbReference type="PROSITE" id="PS50042">
    <property type="entry name" value="CNMP_BINDING_3"/>
    <property type="match status" value="2"/>
</dbReference>
<dbReference type="GO" id="GO:0004862">
    <property type="term" value="F:cAMP-dependent protein kinase inhibitor activity"/>
    <property type="evidence" value="ECO:0007669"/>
    <property type="project" value="TreeGrafter"/>
</dbReference>
<organism evidence="3 4">
    <name type="scientific">Paramecium sonneborni</name>
    <dbReference type="NCBI Taxonomy" id="65129"/>
    <lineage>
        <taxon>Eukaryota</taxon>
        <taxon>Sar</taxon>
        <taxon>Alveolata</taxon>
        <taxon>Ciliophora</taxon>
        <taxon>Intramacronucleata</taxon>
        <taxon>Oligohymenophorea</taxon>
        <taxon>Peniculida</taxon>
        <taxon>Parameciidae</taxon>
        <taxon>Paramecium</taxon>
    </lineage>
</organism>
<dbReference type="Proteomes" id="UP000692954">
    <property type="component" value="Unassembled WGS sequence"/>
</dbReference>
<comment type="caution">
    <text evidence="3">The sequence shown here is derived from an EMBL/GenBank/DDBJ whole genome shotgun (WGS) entry which is preliminary data.</text>
</comment>
<reference evidence="3" key="1">
    <citation type="submission" date="2021-01" db="EMBL/GenBank/DDBJ databases">
        <authorList>
            <consortium name="Genoscope - CEA"/>
            <person name="William W."/>
        </authorList>
    </citation>
    <scope>NUCLEOTIDE SEQUENCE</scope>
</reference>
<dbReference type="GO" id="GO:0005952">
    <property type="term" value="C:cAMP-dependent protein kinase complex"/>
    <property type="evidence" value="ECO:0007669"/>
    <property type="project" value="InterPro"/>
</dbReference>
<gene>
    <name evidence="3" type="ORF">PSON_ATCC_30995.1.T0370284</name>
</gene>
<dbReference type="GO" id="GO:0005829">
    <property type="term" value="C:cytosol"/>
    <property type="evidence" value="ECO:0007669"/>
    <property type="project" value="TreeGrafter"/>
</dbReference>
<keyword evidence="4" id="KW-1185">Reference proteome</keyword>
<evidence type="ECO:0000313" key="4">
    <source>
        <dbReference type="Proteomes" id="UP000692954"/>
    </source>
</evidence>